<organism evidence="1 2">
    <name type="scientific">Rhodoferax sediminis</name>
    <dbReference type="NCBI Taxonomy" id="2509614"/>
    <lineage>
        <taxon>Bacteria</taxon>
        <taxon>Pseudomonadati</taxon>
        <taxon>Pseudomonadota</taxon>
        <taxon>Betaproteobacteria</taxon>
        <taxon>Burkholderiales</taxon>
        <taxon>Comamonadaceae</taxon>
        <taxon>Rhodoferax</taxon>
    </lineage>
</organism>
<evidence type="ECO:0000313" key="1">
    <source>
        <dbReference type="EMBL" id="QDL37895.1"/>
    </source>
</evidence>
<dbReference type="AlphaFoldDB" id="A0A515DBX6"/>
<gene>
    <name evidence="1" type="ORF">EUB48_11885</name>
</gene>
<dbReference type="KEGG" id="rhf:EUB48_11885"/>
<keyword evidence="2" id="KW-1185">Reference proteome</keyword>
<dbReference type="OrthoDB" id="7064156at2"/>
<dbReference type="Proteomes" id="UP000316798">
    <property type="component" value="Chromosome"/>
</dbReference>
<sequence length="134" mass="15368">MKPFSMESSMLTMRGVFYPTGYLFVMLPKLEDAETLDRNLRASGYSDRELMLLTPEVILGQIRKTVRDDTNPLPSVGSESDTVREYEKFARQGHCAVMIHVPSEKDTPRIMETVRSVPFSYAQKYRPLIIEDMA</sequence>
<dbReference type="EMBL" id="CP035503">
    <property type="protein sequence ID" value="QDL37895.1"/>
    <property type="molecule type" value="Genomic_DNA"/>
</dbReference>
<name>A0A515DBX6_9BURK</name>
<accession>A0A515DBX6</accession>
<proteinExistence type="predicted"/>
<protein>
    <submittedName>
        <fullName evidence="1">RNA-binding protein</fullName>
    </submittedName>
</protein>
<evidence type="ECO:0000313" key="2">
    <source>
        <dbReference type="Proteomes" id="UP000316798"/>
    </source>
</evidence>
<reference evidence="1 2" key="1">
    <citation type="submission" date="2019-01" db="EMBL/GenBank/DDBJ databases">
        <title>Genomic insights into a novel species Rhodoferax sp.</title>
        <authorList>
            <person name="Jin L."/>
        </authorList>
    </citation>
    <scope>NUCLEOTIDE SEQUENCE [LARGE SCALE GENOMIC DNA]</scope>
    <source>
        <strain evidence="1 2">CHu59-6-5</strain>
    </source>
</reference>